<sequence length="79" mass="8723">MAGVKELRRPDVTFMDTVPSDEEFVAAVIRVSERLHSNLRALARGVGWVKDPVDPREDSVIQVYSAAHGVPPTGRTLRP</sequence>
<dbReference type="EMBL" id="VBAM01000468">
    <property type="protein sequence ID" value="TMJ07594.1"/>
    <property type="molecule type" value="Genomic_DNA"/>
</dbReference>
<protein>
    <submittedName>
        <fullName evidence="1">Uncharacterized protein</fullName>
    </submittedName>
</protein>
<name>A0A537LHU9_9BACT</name>
<evidence type="ECO:0000313" key="1">
    <source>
        <dbReference type="EMBL" id="TMJ07594.1"/>
    </source>
</evidence>
<evidence type="ECO:0000313" key="2">
    <source>
        <dbReference type="Proteomes" id="UP000320393"/>
    </source>
</evidence>
<organism evidence="1 2">
    <name type="scientific">Candidatus Segetimicrobium genomatis</name>
    <dbReference type="NCBI Taxonomy" id="2569760"/>
    <lineage>
        <taxon>Bacteria</taxon>
        <taxon>Bacillati</taxon>
        <taxon>Candidatus Sysuimicrobiota</taxon>
        <taxon>Candidatus Sysuimicrobiia</taxon>
        <taxon>Candidatus Sysuimicrobiales</taxon>
        <taxon>Candidatus Segetimicrobiaceae</taxon>
        <taxon>Candidatus Segetimicrobium</taxon>
    </lineage>
</organism>
<proteinExistence type="predicted"/>
<reference evidence="1 2" key="1">
    <citation type="journal article" date="2019" name="Nat. Microbiol.">
        <title>Mediterranean grassland soil C-N compound turnover is dependent on rainfall and depth, and is mediated by genomically divergent microorganisms.</title>
        <authorList>
            <person name="Diamond S."/>
            <person name="Andeer P.F."/>
            <person name="Li Z."/>
            <person name="Crits-Christoph A."/>
            <person name="Burstein D."/>
            <person name="Anantharaman K."/>
            <person name="Lane K.R."/>
            <person name="Thomas B.C."/>
            <person name="Pan C."/>
            <person name="Northen T.R."/>
            <person name="Banfield J.F."/>
        </authorList>
    </citation>
    <scope>NUCLEOTIDE SEQUENCE [LARGE SCALE GENOMIC DNA]</scope>
    <source>
        <strain evidence="1">NP_5</strain>
    </source>
</reference>
<comment type="caution">
    <text evidence="1">The sequence shown here is derived from an EMBL/GenBank/DDBJ whole genome shotgun (WGS) entry which is preliminary data.</text>
</comment>
<dbReference type="Proteomes" id="UP000320393">
    <property type="component" value="Unassembled WGS sequence"/>
</dbReference>
<gene>
    <name evidence="1" type="ORF">E6H02_11250</name>
</gene>
<dbReference type="AlphaFoldDB" id="A0A537LHU9"/>
<accession>A0A537LHU9</accession>